<dbReference type="GO" id="GO:0003677">
    <property type="term" value="F:DNA binding"/>
    <property type="evidence" value="ECO:0007669"/>
    <property type="project" value="UniProtKB-KW"/>
</dbReference>
<evidence type="ECO:0000256" key="5">
    <source>
        <dbReference type="ARBA" id="ARBA00022833"/>
    </source>
</evidence>
<evidence type="ECO:0000256" key="1">
    <source>
        <dbReference type="ARBA" id="ARBA00004123"/>
    </source>
</evidence>
<protein>
    <submittedName>
        <fullName evidence="11">Uncharacterized protein</fullName>
    </submittedName>
</protein>
<feature type="compositionally biased region" description="Low complexity" evidence="10">
    <location>
        <begin position="615"/>
        <end position="625"/>
    </location>
</feature>
<keyword evidence="2" id="KW-0597">Phosphoprotein</keyword>
<reference evidence="11" key="2">
    <citation type="submission" date="2022-06" db="UniProtKB">
        <authorList>
            <consortium name="EnsemblMetazoa"/>
        </authorList>
    </citation>
    <scope>IDENTIFICATION</scope>
    <source>
        <strain evidence="11">PS312</strain>
    </source>
</reference>
<evidence type="ECO:0000256" key="6">
    <source>
        <dbReference type="ARBA" id="ARBA00023125"/>
    </source>
</evidence>
<evidence type="ECO:0000313" key="11">
    <source>
        <dbReference type="EnsemblMetazoa" id="PPA00903.1"/>
    </source>
</evidence>
<feature type="compositionally biased region" description="Low complexity" evidence="10">
    <location>
        <begin position="156"/>
        <end position="169"/>
    </location>
</feature>
<feature type="compositionally biased region" description="Basic and acidic residues" evidence="10">
    <location>
        <begin position="904"/>
        <end position="921"/>
    </location>
</feature>
<feature type="compositionally biased region" description="Basic and acidic residues" evidence="10">
    <location>
        <begin position="588"/>
        <end position="599"/>
    </location>
</feature>
<evidence type="ECO:0000256" key="9">
    <source>
        <dbReference type="SAM" id="Coils"/>
    </source>
</evidence>
<accession>A0A2A6BPW9</accession>
<dbReference type="PROSITE" id="PS00115">
    <property type="entry name" value="RNA_POL_II_REPEAT"/>
    <property type="match status" value="1"/>
</dbReference>
<feature type="region of interest" description="Disordered" evidence="10">
    <location>
        <begin position="138"/>
        <end position="317"/>
    </location>
</feature>
<evidence type="ECO:0000256" key="4">
    <source>
        <dbReference type="ARBA" id="ARBA00022737"/>
    </source>
</evidence>
<dbReference type="GO" id="GO:0046872">
    <property type="term" value="F:metal ion binding"/>
    <property type="evidence" value="ECO:0007669"/>
    <property type="project" value="UniProtKB-KW"/>
</dbReference>
<organism evidence="11 12">
    <name type="scientific">Pristionchus pacificus</name>
    <name type="common">Parasitic nematode worm</name>
    <dbReference type="NCBI Taxonomy" id="54126"/>
    <lineage>
        <taxon>Eukaryota</taxon>
        <taxon>Metazoa</taxon>
        <taxon>Ecdysozoa</taxon>
        <taxon>Nematoda</taxon>
        <taxon>Chromadorea</taxon>
        <taxon>Rhabditida</taxon>
        <taxon>Rhabditina</taxon>
        <taxon>Diplogasteromorpha</taxon>
        <taxon>Diplogasteroidea</taxon>
        <taxon>Neodiplogasteridae</taxon>
        <taxon>Pristionchus</taxon>
    </lineage>
</organism>
<proteinExistence type="predicted"/>
<dbReference type="GO" id="GO:0005634">
    <property type="term" value="C:nucleus"/>
    <property type="evidence" value="ECO:0007669"/>
    <property type="project" value="UniProtKB-SubCell"/>
</dbReference>
<feature type="compositionally biased region" description="Polar residues" evidence="10">
    <location>
        <begin position="875"/>
        <end position="897"/>
    </location>
</feature>
<gene>
    <name evidence="11" type="primary">WBGene00090457</name>
</gene>
<keyword evidence="5" id="KW-0862">Zinc</keyword>
<evidence type="ECO:0000256" key="7">
    <source>
        <dbReference type="ARBA" id="ARBA00023163"/>
    </source>
</evidence>
<feature type="coiled-coil region" evidence="9">
    <location>
        <begin position="476"/>
        <end position="512"/>
    </location>
</feature>
<feature type="region of interest" description="Disordered" evidence="10">
    <location>
        <begin position="1187"/>
        <end position="1214"/>
    </location>
</feature>
<feature type="compositionally biased region" description="Polar residues" evidence="10">
    <location>
        <begin position="1022"/>
        <end position="1031"/>
    </location>
</feature>
<keyword evidence="7" id="KW-0804">Transcription</keyword>
<dbReference type="InterPro" id="IPR000684">
    <property type="entry name" value="RNA_pol_II_repeat_euk"/>
</dbReference>
<keyword evidence="4" id="KW-0677">Repeat</keyword>
<reference evidence="12" key="1">
    <citation type="journal article" date="2008" name="Nat. Genet.">
        <title>The Pristionchus pacificus genome provides a unique perspective on nematode lifestyle and parasitism.</title>
        <authorList>
            <person name="Dieterich C."/>
            <person name="Clifton S.W."/>
            <person name="Schuster L.N."/>
            <person name="Chinwalla A."/>
            <person name="Delehaunty K."/>
            <person name="Dinkelacker I."/>
            <person name="Fulton L."/>
            <person name="Fulton R."/>
            <person name="Godfrey J."/>
            <person name="Minx P."/>
            <person name="Mitreva M."/>
            <person name="Roeseler W."/>
            <person name="Tian H."/>
            <person name="Witte H."/>
            <person name="Yang S.P."/>
            <person name="Wilson R.K."/>
            <person name="Sommer R.J."/>
        </authorList>
    </citation>
    <scope>NUCLEOTIDE SEQUENCE [LARGE SCALE GENOMIC DNA]</scope>
    <source>
        <strain evidence="12">PS312</strain>
    </source>
</reference>
<accession>A0A8R1U523</accession>
<name>A0A2A6BPW9_PRIPA</name>
<feature type="compositionally biased region" description="Low complexity" evidence="10">
    <location>
        <begin position="781"/>
        <end position="805"/>
    </location>
</feature>
<keyword evidence="8" id="KW-0539">Nucleus</keyword>
<feature type="compositionally biased region" description="Acidic residues" evidence="10">
    <location>
        <begin position="1198"/>
        <end position="1214"/>
    </location>
</feature>
<feature type="region of interest" description="Disordered" evidence="10">
    <location>
        <begin position="1006"/>
        <end position="1031"/>
    </location>
</feature>
<evidence type="ECO:0000256" key="3">
    <source>
        <dbReference type="ARBA" id="ARBA00022723"/>
    </source>
</evidence>
<evidence type="ECO:0000313" key="12">
    <source>
        <dbReference type="Proteomes" id="UP000005239"/>
    </source>
</evidence>
<evidence type="ECO:0000256" key="10">
    <source>
        <dbReference type="SAM" id="MobiDB-lite"/>
    </source>
</evidence>
<evidence type="ECO:0000256" key="8">
    <source>
        <dbReference type="ARBA" id="ARBA00023242"/>
    </source>
</evidence>
<feature type="region of interest" description="Disordered" evidence="10">
    <location>
        <begin position="96"/>
        <end position="117"/>
    </location>
</feature>
<feature type="region of interest" description="Disordered" evidence="10">
    <location>
        <begin position="571"/>
        <end position="982"/>
    </location>
</feature>
<keyword evidence="9" id="KW-0175">Coiled coil</keyword>
<feature type="compositionally biased region" description="Acidic residues" evidence="10">
    <location>
        <begin position="175"/>
        <end position="186"/>
    </location>
</feature>
<comment type="subcellular location">
    <subcellularLocation>
        <location evidence="1">Nucleus</location>
    </subcellularLocation>
</comment>
<keyword evidence="3" id="KW-0479">Metal-binding</keyword>
<keyword evidence="12" id="KW-1185">Reference proteome</keyword>
<feature type="compositionally biased region" description="Basic and acidic residues" evidence="10">
    <location>
        <begin position="1"/>
        <end position="17"/>
    </location>
</feature>
<feature type="compositionally biased region" description="Low complexity" evidence="10">
    <location>
        <begin position="828"/>
        <end position="852"/>
    </location>
</feature>
<dbReference type="AlphaFoldDB" id="A0A2A6BPW9"/>
<feature type="compositionally biased region" description="Polar residues" evidence="10">
    <location>
        <begin position="673"/>
        <end position="683"/>
    </location>
</feature>
<dbReference type="GO" id="GO:0006366">
    <property type="term" value="P:transcription by RNA polymerase II"/>
    <property type="evidence" value="ECO:0007669"/>
    <property type="project" value="InterPro"/>
</dbReference>
<sequence>MSKQATSEKPETSKDDFYVSSGLRDLPERAITDMMYISTMRHALHPQLRAFLKTTLAMYSKRKRQEGGVDFTEDDYEMPEIGEEYQFKDNEQHETTPIADEAPGPAGPSSSVESDDDDDIICIDDIVRPVVTAPLPPAPLVDSNHREPRAGTFLVSPSEPSRKSSSMIPPKTEEPEAIAEDDDEIAIIDPPPKPVPVAVTIDDESEAEIPAETTVCPSKQMEGVGEKHPAADTRNPFASMFATDEDVKRVGSTETMLSPSIKKHETKDEPLVSPSSSATVPFVDGKPAVSLSFSRKRPRTSSPETERQSSRPMVAPPVLDNTDELAQLQLKFLRDQNVMQSLPPIPKLDELTSISEEGRDILLKQVQYKMVTNQLNVLFVTPTAHPPPPLVEPHSVLNADAFDLPPPQENHQPIADIDMRQKHPKRIAIDCNGFSKSVRDMCILQTWPSFGKVHPISFVLAEGEHSEGTAIVLPLLESLRSRARRKKEQEQKELAEKQKAEARKKREEGQLRLKFYEHVGLNFLTSLALTQLEQLSTSLGIEPPLRPLFKKLLMIYKEGKKLSDEAKKLVELSDEEDSAATPVVPTVKSKEDERAELRRQAFSITDPPAKPPARTSATSASNSKPSSKDKRSVSNKPWLSGSDDSPYIPPPRVPGAVSLSREEARRLAFSLDEPSSTVASPSTSKEKGGDEDVVLSSDEQRRQSSSITDMPLEPVIPSNKPWLSGSDAPAYIPPPRAPGSLSREEGRRLAFNLSESTSTRVESLARAPSGSSPSTSRADDGQQQNGGRAQNGSSTRTTSTPLRPSSKADDDTPSSTSNDKDEDEKANNDSPGYSPTSPSYSAASPGYSPCSPIYETPKKKKAVDSREPSPESPPFASTNRSSSNNVPSEYYPSSNILSDGDDDVAPRERTPPRQHPRDETGRASPAYEPCSPIYDDVPEETTEAASNGQDAPPPLKRRRADDESPSSANNERPALHNAQVEAKLEEANELRRKLDEIKRLKKEAELKRREKHGASWRPTDALPSTSWGQQQPANGFNRFPPAMNPINYQQPNIYPMQGVSNIFYRPPNAHPVCAPTISPPGVFPDHSRASPPLQVVPPLYSNQGFPSFAAHPQNRSNDWPMITSQYQHPAQNRRESLVCPLCSFPHLPEDCNEYRSGTQRECRQRELQLVAVHTTPMPLSAQFASRRRHLNRDGREDEKEEGEIIESIEIIDDE</sequence>
<evidence type="ECO:0000256" key="2">
    <source>
        <dbReference type="ARBA" id="ARBA00022553"/>
    </source>
</evidence>
<feature type="region of interest" description="Disordered" evidence="10">
    <location>
        <begin position="1"/>
        <end position="20"/>
    </location>
</feature>
<dbReference type="Proteomes" id="UP000005239">
    <property type="component" value="Unassembled WGS sequence"/>
</dbReference>
<dbReference type="EnsemblMetazoa" id="PPA00903.1">
    <property type="protein sequence ID" value="PPA00903.1"/>
    <property type="gene ID" value="WBGene00090457"/>
</dbReference>
<keyword evidence="6" id="KW-0238">DNA-binding</keyword>